<protein>
    <submittedName>
        <fullName evidence="16">Mitochondrial inner membrane protein</fullName>
    </submittedName>
</protein>
<comment type="caution">
    <text evidence="16">The sequence shown here is derived from an EMBL/GenBank/DDBJ whole genome shotgun (WGS) entry which is preliminary data.</text>
</comment>
<keyword evidence="6" id="KW-0378">Hydrolase</keyword>
<dbReference type="RefSeq" id="XP_052948788.1">
    <property type="nucleotide sequence ID" value="XM_053091816.1"/>
</dbReference>
<evidence type="ECO:0000256" key="8">
    <source>
        <dbReference type="ARBA" id="ARBA00022989"/>
    </source>
</evidence>
<evidence type="ECO:0000256" key="10">
    <source>
        <dbReference type="ARBA" id="ARBA00023136"/>
    </source>
</evidence>
<evidence type="ECO:0000256" key="6">
    <source>
        <dbReference type="ARBA" id="ARBA00022801"/>
    </source>
</evidence>
<dbReference type="PANTHER" id="PTHR23070">
    <property type="entry name" value="BCS1 AAA-TYPE ATPASE"/>
    <property type="match status" value="1"/>
</dbReference>
<comment type="similarity">
    <text evidence="2">Belongs to the AAA ATPase family. BCS1 subfamily.</text>
</comment>
<dbReference type="FunFam" id="3.40.50.300:FF:000768">
    <property type="entry name" value="Probable mitochondrial chaperone bcs1"/>
    <property type="match status" value="1"/>
</dbReference>
<feature type="region of interest" description="Disordered" evidence="13">
    <location>
        <begin position="1"/>
        <end position="53"/>
    </location>
</feature>
<evidence type="ECO:0000256" key="4">
    <source>
        <dbReference type="ARBA" id="ARBA00022741"/>
    </source>
</evidence>
<feature type="compositionally biased region" description="Low complexity" evidence="13">
    <location>
        <begin position="1"/>
        <end position="12"/>
    </location>
</feature>
<keyword evidence="17" id="KW-1185">Reference proteome</keyword>
<evidence type="ECO:0000256" key="1">
    <source>
        <dbReference type="ARBA" id="ARBA00004434"/>
    </source>
</evidence>
<dbReference type="Proteomes" id="UP001164286">
    <property type="component" value="Unassembled WGS sequence"/>
</dbReference>
<dbReference type="InterPro" id="IPR003960">
    <property type="entry name" value="ATPase_AAA_CS"/>
</dbReference>
<dbReference type="InterPro" id="IPR014851">
    <property type="entry name" value="BCS1_N"/>
</dbReference>
<dbReference type="InterPro" id="IPR057495">
    <property type="entry name" value="AAA_lid_BCS1"/>
</dbReference>
<evidence type="ECO:0000256" key="3">
    <source>
        <dbReference type="ARBA" id="ARBA00022692"/>
    </source>
</evidence>
<dbReference type="SUPFAM" id="SSF52540">
    <property type="entry name" value="P-loop containing nucleoside triphosphate hydrolases"/>
    <property type="match status" value="1"/>
</dbReference>
<evidence type="ECO:0000256" key="12">
    <source>
        <dbReference type="RuleBase" id="RU003651"/>
    </source>
</evidence>
<dbReference type="Pfam" id="PF25426">
    <property type="entry name" value="AAA_lid_BCS1"/>
    <property type="match status" value="1"/>
</dbReference>
<dbReference type="GO" id="GO:0016887">
    <property type="term" value="F:ATP hydrolysis activity"/>
    <property type="evidence" value="ECO:0007669"/>
    <property type="project" value="InterPro"/>
</dbReference>
<dbReference type="SMART" id="SM00382">
    <property type="entry name" value="AAA"/>
    <property type="match status" value="1"/>
</dbReference>
<feature type="domain" description="BCS1 N-terminal" evidence="15">
    <location>
        <begin position="74"/>
        <end position="267"/>
    </location>
</feature>
<gene>
    <name evidence="16" type="ORF">MKK02DRAFT_42045</name>
</gene>
<evidence type="ECO:0000313" key="16">
    <source>
        <dbReference type="EMBL" id="KAI9639011.1"/>
    </source>
</evidence>
<dbReference type="Gene3D" id="3.40.50.300">
    <property type="entry name" value="P-loop containing nucleotide triphosphate hydrolases"/>
    <property type="match status" value="1"/>
</dbReference>
<dbReference type="EMBL" id="JAKWFO010000002">
    <property type="protein sequence ID" value="KAI9639011.1"/>
    <property type="molecule type" value="Genomic_DNA"/>
</dbReference>
<sequence length="536" mass="58212">MFRPAAPRAAAPGSQVSSDIPIDHVGAGNSDAGPSSLPGTDLSRIPPAAGGSGETMWQKMVVDNPYFSAGAGLMGIGVVLTILRRSTTLAATFGQRRLLVTLEIPSKDRSYPWFLEWMAHQTPPPPTAPQSAAARLGSAWKGKSPMSLRSHELAVETTYKQHENGSSEAVFNLVPGPGTHYFRYGGSWFQVKRERDAKLMDLHSGTPWETLTLTTLSSSRHLFAGLLAEARQLAEASTEGKTVVYTAWGVEWRPFGKPRRRREMGSVVLGEGVAERIESDVKGFLGRAKWYAERGIPYRRGYLLHGPPGSGKTSFIQALAGSLGYNICLLNLSERGLTDDKLNHLLGLVPDRSFVLLEDVDSAFNRREQTTEEGFKSSVTFSGLLNALDGVASSEERIIFMTTNHYNKLDPALIRPGRVDIKEHLGDAAGEQARRLFVKFYGRSRVVSPVKSAASTTATEAGAESKEEKAGVWREGEEVLAQEEVERLGAELEAVLQQLGREGKGVSMAALQGHFIRCGAREAVASIPDLVRDGGR</sequence>
<accession>A0AA38HGF7</accession>
<dbReference type="PROSITE" id="PS00674">
    <property type="entry name" value="AAA"/>
    <property type="match status" value="1"/>
</dbReference>
<feature type="compositionally biased region" description="Basic and acidic residues" evidence="13">
    <location>
        <begin position="463"/>
        <end position="474"/>
    </location>
</feature>
<dbReference type="Pfam" id="PF08740">
    <property type="entry name" value="BCS1_N"/>
    <property type="match status" value="1"/>
</dbReference>
<evidence type="ECO:0000256" key="9">
    <source>
        <dbReference type="ARBA" id="ARBA00023128"/>
    </source>
</evidence>
<evidence type="ECO:0000256" key="11">
    <source>
        <dbReference type="ARBA" id="ARBA00048778"/>
    </source>
</evidence>
<evidence type="ECO:0000256" key="7">
    <source>
        <dbReference type="ARBA" id="ARBA00022840"/>
    </source>
</evidence>
<dbReference type="Pfam" id="PF00004">
    <property type="entry name" value="AAA"/>
    <property type="match status" value="1"/>
</dbReference>
<dbReference type="InterPro" id="IPR027417">
    <property type="entry name" value="P-loop_NTPase"/>
</dbReference>
<keyword evidence="3" id="KW-0812">Transmembrane</keyword>
<dbReference type="GO" id="GO:0005524">
    <property type="term" value="F:ATP binding"/>
    <property type="evidence" value="ECO:0007669"/>
    <property type="project" value="UniProtKB-KW"/>
</dbReference>
<feature type="domain" description="AAA+ ATPase" evidence="14">
    <location>
        <begin position="298"/>
        <end position="429"/>
    </location>
</feature>
<dbReference type="AlphaFoldDB" id="A0AA38HGF7"/>
<keyword evidence="5" id="KW-0999">Mitochondrion inner membrane</keyword>
<keyword evidence="8" id="KW-1133">Transmembrane helix</keyword>
<feature type="compositionally biased region" description="Low complexity" evidence="13">
    <location>
        <begin position="452"/>
        <end position="462"/>
    </location>
</feature>
<dbReference type="InterPro" id="IPR003959">
    <property type="entry name" value="ATPase_AAA_core"/>
</dbReference>
<evidence type="ECO:0000256" key="2">
    <source>
        <dbReference type="ARBA" id="ARBA00007448"/>
    </source>
</evidence>
<dbReference type="GeneID" id="77731021"/>
<organism evidence="16 17">
    <name type="scientific">Dioszegia hungarica</name>
    <dbReference type="NCBI Taxonomy" id="4972"/>
    <lineage>
        <taxon>Eukaryota</taxon>
        <taxon>Fungi</taxon>
        <taxon>Dikarya</taxon>
        <taxon>Basidiomycota</taxon>
        <taxon>Agaricomycotina</taxon>
        <taxon>Tremellomycetes</taxon>
        <taxon>Tremellales</taxon>
        <taxon>Bulleribasidiaceae</taxon>
        <taxon>Dioszegia</taxon>
    </lineage>
</organism>
<dbReference type="CDD" id="cd19510">
    <property type="entry name" value="RecA-like_BCS1"/>
    <property type="match status" value="1"/>
</dbReference>
<dbReference type="InterPro" id="IPR050747">
    <property type="entry name" value="Mitochondrial_chaperone_BCS1"/>
</dbReference>
<evidence type="ECO:0000259" key="14">
    <source>
        <dbReference type="SMART" id="SM00382"/>
    </source>
</evidence>
<proteinExistence type="inferred from homology"/>
<name>A0AA38HGF7_9TREE</name>
<reference evidence="16" key="1">
    <citation type="journal article" date="2022" name="G3 (Bethesda)">
        <title>High quality genome of the basidiomycete yeast Dioszegia hungarica PDD-24b-2 isolated from cloud water.</title>
        <authorList>
            <person name="Jarrige D."/>
            <person name="Haridas S."/>
            <person name="Bleykasten-Grosshans C."/>
            <person name="Joly M."/>
            <person name="Nadalig T."/>
            <person name="Sancelme M."/>
            <person name="Vuilleumier S."/>
            <person name="Grigoriev I.V."/>
            <person name="Amato P."/>
            <person name="Bringel F."/>
        </authorList>
    </citation>
    <scope>NUCLEOTIDE SEQUENCE</scope>
    <source>
        <strain evidence="16">PDD-24b-2</strain>
    </source>
</reference>
<dbReference type="SMART" id="SM01024">
    <property type="entry name" value="BCS1_N"/>
    <property type="match status" value="1"/>
</dbReference>
<evidence type="ECO:0000259" key="15">
    <source>
        <dbReference type="SMART" id="SM01024"/>
    </source>
</evidence>
<evidence type="ECO:0000256" key="13">
    <source>
        <dbReference type="SAM" id="MobiDB-lite"/>
    </source>
</evidence>
<dbReference type="GO" id="GO:0034551">
    <property type="term" value="P:mitochondrial respiratory chain complex III assembly"/>
    <property type="evidence" value="ECO:0007669"/>
    <property type="project" value="UniProtKB-ARBA"/>
</dbReference>
<feature type="region of interest" description="Disordered" evidence="13">
    <location>
        <begin position="452"/>
        <end position="474"/>
    </location>
</feature>
<dbReference type="InterPro" id="IPR003593">
    <property type="entry name" value="AAA+_ATPase"/>
</dbReference>
<keyword evidence="4 12" id="KW-0547">Nucleotide-binding</keyword>
<dbReference type="GO" id="GO:0005743">
    <property type="term" value="C:mitochondrial inner membrane"/>
    <property type="evidence" value="ECO:0007669"/>
    <property type="project" value="UniProtKB-SubCell"/>
</dbReference>
<evidence type="ECO:0000313" key="17">
    <source>
        <dbReference type="Proteomes" id="UP001164286"/>
    </source>
</evidence>
<comment type="catalytic activity">
    <reaction evidence="11">
        <text>ATP + H2O = ADP + phosphate + H(+)</text>
        <dbReference type="Rhea" id="RHEA:13065"/>
        <dbReference type="ChEBI" id="CHEBI:15377"/>
        <dbReference type="ChEBI" id="CHEBI:15378"/>
        <dbReference type="ChEBI" id="CHEBI:30616"/>
        <dbReference type="ChEBI" id="CHEBI:43474"/>
        <dbReference type="ChEBI" id="CHEBI:456216"/>
    </reaction>
    <physiologicalReaction direction="left-to-right" evidence="11">
        <dbReference type="Rhea" id="RHEA:13066"/>
    </physiologicalReaction>
</comment>
<keyword evidence="10" id="KW-0472">Membrane</keyword>
<evidence type="ECO:0000256" key="5">
    <source>
        <dbReference type="ARBA" id="ARBA00022792"/>
    </source>
</evidence>
<keyword evidence="7 12" id="KW-0067">ATP-binding</keyword>
<comment type="subcellular location">
    <subcellularLocation>
        <location evidence="1">Mitochondrion inner membrane</location>
        <topology evidence="1">Single-pass membrane protein</topology>
    </subcellularLocation>
</comment>
<keyword evidence="9" id="KW-0496">Mitochondrion</keyword>